<evidence type="ECO:0000256" key="2">
    <source>
        <dbReference type="ARBA" id="ARBA00022517"/>
    </source>
</evidence>
<feature type="compositionally biased region" description="Basic and acidic residues" evidence="6">
    <location>
        <begin position="164"/>
        <end position="176"/>
    </location>
</feature>
<gene>
    <name evidence="5 9" type="primary">rimM</name>
    <name evidence="9" type="ORF">ANI02nite_07620</name>
</gene>
<dbReference type="Pfam" id="PF24986">
    <property type="entry name" value="PRC_RimM"/>
    <property type="match status" value="1"/>
</dbReference>
<dbReference type="InterPro" id="IPR011033">
    <property type="entry name" value="PRC_barrel-like_sf"/>
</dbReference>
<evidence type="ECO:0000256" key="4">
    <source>
        <dbReference type="ARBA" id="ARBA00023186"/>
    </source>
</evidence>
<keyword evidence="3 5" id="KW-0698">rRNA processing</keyword>
<dbReference type="Proteomes" id="UP000321635">
    <property type="component" value="Unassembled WGS sequence"/>
</dbReference>
<protein>
    <recommendedName>
        <fullName evidence="5">Ribosome maturation factor RimM</fullName>
    </recommendedName>
</protein>
<dbReference type="GO" id="GO:0005840">
    <property type="term" value="C:ribosome"/>
    <property type="evidence" value="ECO:0007669"/>
    <property type="project" value="InterPro"/>
</dbReference>
<organism evidence="9 10">
    <name type="scientific">Acetobacter nitrogenifigens DSM 23921 = NBRC 105050</name>
    <dbReference type="NCBI Taxonomy" id="1120919"/>
    <lineage>
        <taxon>Bacteria</taxon>
        <taxon>Pseudomonadati</taxon>
        <taxon>Pseudomonadota</taxon>
        <taxon>Alphaproteobacteria</taxon>
        <taxon>Acetobacterales</taxon>
        <taxon>Acetobacteraceae</taxon>
        <taxon>Acetobacter</taxon>
    </lineage>
</organism>
<dbReference type="EMBL" id="BJYF01000003">
    <property type="protein sequence ID" value="GEN58878.1"/>
    <property type="molecule type" value="Genomic_DNA"/>
</dbReference>
<proteinExistence type="inferred from homology"/>
<feature type="region of interest" description="Disordered" evidence="6">
    <location>
        <begin position="159"/>
        <end position="183"/>
    </location>
</feature>
<dbReference type="InterPro" id="IPR002676">
    <property type="entry name" value="RimM_N"/>
</dbReference>
<accession>A0A511X7G6</accession>
<dbReference type="InterPro" id="IPR011961">
    <property type="entry name" value="RimM"/>
</dbReference>
<keyword evidence="4 5" id="KW-0143">Chaperone</keyword>
<comment type="domain">
    <text evidence="5">The PRC barrel domain binds ribosomal protein uS19.</text>
</comment>
<dbReference type="InterPro" id="IPR056792">
    <property type="entry name" value="PRC_RimM"/>
</dbReference>
<dbReference type="RefSeq" id="WP_026396949.1">
    <property type="nucleotide sequence ID" value="NZ_AUBI01000002.1"/>
</dbReference>
<dbReference type="GO" id="GO:0006364">
    <property type="term" value="P:rRNA processing"/>
    <property type="evidence" value="ECO:0007669"/>
    <property type="project" value="UniProtKB-UniRule"/>
</dbReference>
<evidence type="ECO:0000313" key="10">
    <source>
        <dbReference type="Proteomes" id="UP000321635"/>
    </source>
</evidence>
<evidence type="ECO:0000256" key="1">
    <source>
        <dbReference type="ARBA" id="ARBA00022490"/>
    </source>
</evidence>
<dbReference type="Pfam" id="PF01782">
    <property type="entry name" value="RimM"/>
    <property type="match status" value="1"/>
</dbReference>
<feature type="domain" description="RimM N-terminal" evidence="7">
    <location>
        <begin position="7"/>
        <end position="86"/>
    </location>
</feature>
<dbReference type="NCBIfam" id="TIGR02273">
    <property type="entry name" value="16S_RimM"/>
    <property type="match status" value="1"/>
</dbReference>
<keyword evidence="2 5" id="KW-0690">Ribosome biogenesis</keyword>
<dbReference type="InterPro" id="IPR036976">
    <property type="entry name" value="RimM_N_sf"/>
</dbReference>
<evidence type="ECO:0000259" key="8">
    <source>
        <dbReference type="Pfam" id="PF24986"/>
    </source>
</evidence>
<feature type="domain" description="Ribosome maturation factor RimM PRC barrel" evidence="8">
    <location>
        <begin position="99"/>
        <end position="160"/>
    </location>
</feature>
<dbReference type="GO" id="GO:0005737">
    <property type="term" value="C:cytoplasm"/>
    <property type="evidence" value="ECO:0007669"/>
    <property type="project" value="UniProtKB-SubCell"/>
</dbReference>
<evidence type="ECO:0000256" key="6">
    <source>
        <dbReference type="SAM" id="MobiDB-lite"/>
    </source>
</evidence>
<sequence>MTQDRIQIGVIGRPHGVRGLVHVHSFAADADSLASYGTLTDDRGGAWTLTWRADGIALLRGADGKPVESREAAQALVNRKLFVTRDTLPEPEPDEFYHSDLIGMEVVENGSVIGRIVTVHDYGAGASLELDSGSVIPFTLACVPEVDLASRRVTVSRPTEVVGEEEHASKRDREAARAAGGAA</sequence>
<dbReference type="InterPro" id="IPR009000">
    <property type="entry name" value="Transl_B-barrel_sf"/>
</dbReference>
<evidence type="ECO:0000313" key="9">
    <source>
        <dbReference type="EMBL" id="GEN58878.1"/>
    </source>
</evidence>
<dbReference type="STRING" id="1120919.GCA_000429165_00785"/>
<dbReference type="HAMAP" id="MF_00014">
    <property type="entry name" value="Ribosome_mat_RimM"/>
    <property type="match status" value="1"/>
</dbReference>
<dbReference type="GO" id="GO:0043022">
    <property type="term" value="F:ribosome binding"/>
    <property type="evidence" value="ECO:0007669"/>
    <property type="project" value="InterPro"/>
</dbReference>
<keyword evidence="10" id="KW-1185">Reference proteome</keyword>
<evidence type="ECO:0000259" key="7">
    <source>
        <dbReference type="Pfam" id="PF01782"/>
    </source>
</evidence>
<reference evidence="9 10" key="1">
    <citation type="submission" date="2019-07" db="EMBL/GenBank/DDBJ databases">
        <title>Whole genome shotgun sequence of Acetobacter nitrogenifigens NBRC 105050.</title>
        <authorList>
            <person name="Hosoyama A."/>
            <person name="Uohara A."/>
            <person name="Ohji S."/>
            <person name="Ichikawa N."/>
        </authorList>
    </citation>
    <scope>NUCLEOTIDE SEQUENCE [LARGE SCALE GENOMIC DNA]</scope>
    <source>
        <strain evidence="9 10">NBRC 105050</strain>
    </source>
</reference>
<keyword evidence="1 5" id="KW-0963">Cytoplasm</keyword>
<comment type="similarity">
    <text evidence="5">Belongs to the RimM family.</text>
</comment>
<dbReference type="Gene3D" id="2.40.30.60">
    <property type="entry name" value="RimM"/>
    <property type="match status" value="1"/>
</dbReference>
<comment type="subcellular location">
    <subcellularLocation>
        <location evidence="5">Cytoplasm</location>
    </subcellularLocation>
</comment>
<dbReference type="GO" id="GO:0042274">
    <property type="term" value="P:ribosomal small subunit biogenesis"/>
    <property type="evidence" value="ECO:0007669"/>
    <property type="project" value="UniProtKB-UniRule"/>
</dbReference>
<comment type="function">
    <text evidence="5">An accessory protein needed during the final step in the assembly of 30S ribosomal subunit, possibly for assembly of the head region. Essential for efficient processing of 16S rRNA. May be needed both before and after RbfA during the maturation of 16S rRNA. It has affinity for free ribosomal 30S subunits but not for 70S ribosomes.</text>
</comment>
<dbReference type="SUPFAM" id="SSF50447">
    <property type="entry name" value="Translation proteins"/>
    <property type="match status" value="1"/>
</dbReference>
<dbReference type="Gene3D" id="2.30.30.240">
    <property type="entry name" value="PRC-barrel domain"/>
    <property type="match status" value="1"/>
</dbReference>
<comment type="subunit">
    <text evidence="5">Binds ribosomal protein uS19.</text>
</comment>
<dbReference type="OrthoDB" id="9788191at2"/>
<name>A0A511X7G6_9PROT</name>
<dbReference type="PANTHER" id="PTHR33692:SF1">
    <property type="entry name" value="RIBOSOME MATURATION FACTOR RIMM"/>
    <property type="match status" value="1"/>
</dbReference>
<dbReference type="PANTHER" id="PTHR33692">
    <property type="entry name" value="RIBOSOME MATURATION FACTOR RIMM"/>
    <property type="match status" value="1"/>
</dbReference>
<comment type="caution">
    <text evidence="9">The sequence shown here is derived from an EMBL/GenBank/DDBJ whole genome shotgun (WGS) entry which is preliminary data.</text>
</comment>
<dbReference type="SUPFAM" id="SSF50346">
    <property type="entry name" value="PRC-barrel domain"/>
    <property type="match status" value="1"/>
</dbReference>
<evidence type="ECO:0000256" key="3">
    <source>
        <dbReference type="ARBA" id="ARBA00022552"/>
    </source>
</evidence>
<dbReference type="AlphaFoldDB" id="A0A511X7G6"/>
<evidence type="ECO:0000256" key="5">
    <source>
        <dbReference type="HAMAP-Rule" id="MF_00014"/>
    </source>
</evidence>